<accession>A0ABY1R1B9</accession>
<comment type="caution">
    <text evidence="1">The sequence shown here is derived from an EMBL/GenBank/DDBJ whole genome shotgun (WGS) entry which is preliminary data.</text>
</comment>
<keyword evidence="2" id="KW-1185">Reference proteome</keyword>
<dbReference type="RefSeq" id="WP_283416412.1">
    <property type="nucleotide sequence ID" value="NZ_FXUO01000003.1"/>
</dbReference>
<evidence type="ECO:0008006" key="3">
    <source>
        <dbReference type="Google" id="ProtNLM"/>
    </source>
</evidence>
<proteinExistence type="predicted"/>
<organism evidence="1 2">
    <name type="scientific">Epilithonimonas pallida</name>
    <dbReference type="NCBI Taxonomy" id="373671"/>
    <lineage>
        <taxon>Bacteria</taxon>
        <taxon>Pseudomonadati</taxon>
        <taxon>Bacteroidota</taxon>
        <taxon>Flavobacteriia</taxon>
        <taxon>Flavobacteriales</taxon>
        <taxon>Weeksellaceae</taxon>
        <taxon>Chryseobacterium group</taxon>
        <taxon>Epilithonimonas</taxon>
    </lineage>
</organism>
<sequence length="247" mass="27811">MKKILLGIALSVAVLQGCKKDNNDDEEVVQLTVEEQKDYDDAAALDFLNTHYLNSKGVITAFDDTTDTDNNEKKLADYNYVKLPSGVIYIVRPGAQPDPGKEMATDDIISFFNVTKTYTASKVNDKFVFNNEITFVNNVTNTGVPSVDPAYYYVKSSVIKNYNDTNKTNIGRDFFEIEGLKEALKFFKSYDNLDVASDYNMQGVIIVPSRAAYARDNSIYGTVYANRSFVFNFQLYNTKTRVKPGED</sequence>
<dbReference type="Proteomes" id="UP001158050">
    <property type="component" value="Unassembled WGS sequence"/>
</dbReference>
<dbReference type="EMBL" id="FXUO01000003">
    <property type="protein sequence ID" value="SMP92032.1"/>
    <property type="molecule type" value="Genomic_DNA"/>
</dbReference>
<protein>
    <recommendedName>
        <fullName evidence="3">Peptidylprolyl isomerase</fullName>
    </recommendedName>
</protein>
<gene>
    <name evidence="1" type="ORF">SAMN05421679_103430</name>
</gene>
<reference evidence="1 2" key="1">
    <citation type="submission" date="2017-05" db="EMBL/GenBank/DDBJ databases">
        <authorList>
            <person name="Varghese N."/>
            <person name="Submissions S."/>
        </authorList>
    </citation>
    <scope>NUCLEOTIDE SEQUENCE [LARGE SCALE GENOMIC DNA]</scope>
    <source>
        <strain evidence="1 2">DSM 18015</strain>
    </source>
</reference>
<evidence type="ECO:0000313" key="1">
    <source>
        <dbReference type="EMBL" id="SMP92032.1"/>
    </source>
</evidence>
<dbReference type="PROSITE" id="PS51257">
    <property type="entry name" value="PROKAR_LIPOPROTEIN"/>
    <property type="match status" value="1"/>
</dbReference>
<evidence type="ECO:0000313" key="2">
    <source>
        <dbReference type="Proteomes" id="UP001158050"/>
    </source>
</evidence>
<name>A0ABY1R1B9_9FLAO</name>